<keyword evidence="1" id="KW-0732">Signal</keyword>
<keyword evidence="4" id="KW-1185">Reference proteome</keyword>
<protein>
    <recommendedName>
        <fullName evidence="2">Porin domain-containing protein</fullName>
    </recommendedName>
</protein>
<dbReference type="SUPFAM" id="SSF56935">
    <property type="entry name" value="Porins"/>
    <property type="match status" value="1"/>
</dbReference>
<feature type="domain" description="Porin" evidence="2">
    <location>
        <begin position="13"/>
        <end position="53"/>
    </location>
</feature>
<dbReference type="InterPro" id="IPR033900">
    <property type="entry name" value="Gram_neg_porin_domain"/>
</dbReference>
<evidence type="ECO:0000313" key="3">
    <source>
        <dbReference type="EMBL" id="TCG03608.1"/>
    </source>
</evidence>
<evidence type="ECO:0000313" key="4">
    <source>
        <dbReference type="Proteomes" id="UP000294200"/>
    </source>
</evidence>
<dbReference type="InterPro" id="IPR023614">
    <property type="entry name" value="Porin_dom_sf"/>
</dbReference>
<gene>
    <name evidence="3" type="ORF">BZM27_47115</name>
</gene>
<comment type="caution">
    <text evidence="3">The sequence shown here is derived from an EMBL/GenBank/DDBJ whole genome shotgun (WGS) entry which is preliminary data.</text>
</comment>
<dbReference type="AlphaFoldDB" id="A0A4V2NG75"/>
<proteinExistence type="predicted"/>
<feature type="non-terminal residue" evidence="3">
    <location>
        <position position="56"/>
    </location>
</feature>
<reference evidence="3 4" key="1">
    <citation type="submission" date="2017-02" db="EMBL/GenBank/DDBJ databases">
        <title>Paraburkholderia sophoroidis sp. nov. and Paraburkholderia steynii sp. nov. rhizobial symbionts of the fynbos legume Hypocalyptus sophoroides.</title>
        <authorList>
            <person name="Steenkamp E.T."/>
            <person name="Beukes C.W."/>
            <person name="Van Zyl E."/>
            <person name="Avontuur J."/>
            <person name="Chan W.Y."/>
            <person name="Hassen A."/>
            <person name="Palmer M."/>
            <person name="Mthombeni L."/>
            <person name="Phalane F."/>
            <person name="Sereme K."/>
            <person name="Venter S.N."/>
        </authorList>
    </citation>
    <scope>NUCLEOTIDE SEQUENCE [LARGE SCALE GENOMIC DNA]</scope>
    <source>
        <strain evidence="3 4">HC1.1ba</strain>
    </source>
</reference>
<dbReference type="Pfam" id="PF13609">
    <property type="entry name" value="Porin_4"/>
    <property type="match status" value="1"/>
</dbReference>
<dbReference type="Proteomes" id="UP000294200">
    <property type="component" value="Unassembled WGS sequence"/>
</dbReference>
<organism evidence="3 4">
    <name type="scientific">Paraburkholderia steynii</name>
    <dbReference type="NCBI Taxonomy" id="1245441"/>
    <lineage>
        <taxon>Bacteria</taxon>
        <taxon>Pseudomonadati</taxon>
        <taxon>Pseudomonadota</taxon>
        <taxon>Betaproteobacteria</taxon>
        <taxon>Burkholderiales</taxon>
        <taxon>Burkholderiaceae</taxon>
        <taxon>Paraburkholderia</taxon>
    </lineage>
</organism>
<dbReference type="GO" id="GO:0016020">
    <property type="term" value="C:membrane"/>
    <property type="evidence" value="ECO:0007669"/>
    <property type="project" value="InterPro"/>
</dbReference>
<feature type="signal peptide" evidence="1">
    <location>
        <begin position="1"/>
        <end position="25"/>
    </location>
</feature>
<dbReference type="EMBL" id="MWML01000370">
    <property type="protein sequence ID" value="TCG03608.1"/>
    <property type="molecule type" value="Genomic_DNA"/>
</dbReference>
<sequence>MKRRYPEVKAALAGAAMLATLPAFAQSSVTLYGIVDNGIGYQSSSTTLGSTTGGHS</sequence>
<accession>A0A4V2NG75</accession>
<evidence type="ECO:0000259" key="2">
    <source>
        <dbReference type="Pfam" id="PF13609"/>
    </source>
</evidence>
<dbReference type="Gene3D" id="2.40.160.10">
    <property type="entry name" value="Porin"/>
    <property type="match status" value="1"/>
</dbReference>
<dbReference type="GO" id="GO:0015288">
    <property type="term" value="F:porin activity"/>
    <property type="evidence" value="ECO:0007669"/>
    <property type="project" value="InterPro"/>
</dbReference>
<feature type="chain" id="PRO_5020359821" description="Porin domain-containing protein" evidence="1">
    <location>
        <begin position="26"/>
        <end position="56"/>
    </location>
</feature>
<name>A0A4V2NG75_9BURK</name>
<evidence type="ECO:0000256" key="1">
    <source>
        <dbReference type="SAM" id="SignalP"/>
    </source>
</evidence>